<keyword evidence="1" id="KW-0805">Transcription regulation</keyword>
<dbReference type="Proteomes" id="UP000545507">
    <property type="component" value="Unassembled WGS sequence"/>
</dbReference>
<keyword evidence="6" id="KW-1185">Reference proteome</keyword>
<evidence type="ECO:0000313" key="6">
    <source>
        <dbReference type="Proteomes" id="UP000545507"/>
    </source>
</evidence>
<dbReference type="AlphaFoldDB" id="A0A7Y8KVD9"/>
<keyword evidence="3" id="KW-0804">Transcription</keyword>
<dbReference type="GO" id="GO:0003677">
    <property type="term" value="F:DNA binding"/>
    <property type="evidence" value="ECO:0007669"/>
    <property type="project" value="UniProtKB-KW"/>
</dbReference>
<dbReference type="SUPFAM" id="SSF46785">
    <property type="entry name" value="Winged helix' DNA-binding domain"/>
    <property type="match status" value="1"/>
</dbReference>
<keyword evidence="2" id="KW-0238">DNA-binding</keyword>
<reference evidence="5 6" key="1">
    <citation type="submission" date="2019-09" db="EMBL/GenBank/DDBJ databases">
        <title>Hydrogenophaga aromatica sp. nov., isolated from a para-xylene-degrading enrichment culture.</title>
        <authorList>
            <person name="Tancsics A."/>
            <person name="Banerjee S."/>
        </authorList>
    </citation>
    <scope>NUCLEOTIDE SEQUENCE [LARGE SCALE GENOMIC DNA]</scope>
    <source>
        <strain evidence="5 6">D2P1</strain>
    </source>
</reference>
<sequence length="153" mass="16622">MRATDSSAPDQAPAIATLMERGELFAAECPSRAVLQHVTSRWGVLVLVALLAGTHRFSDLRRKIGGVSEKMLAQTLQWLEGDGFVLRTQYPVVPPHVEYSLTPMGVEVARQVEGLADWIEGNLGRILSGRRERADARAVTPLPGVRAGVRTPA</sequence>
<dbReference type="PANTHER" id="PTHR33204:SF37">
    <property type="entry name" value="HTH-TYPE TRANSCRIPTIONAL REGULATOR YODB"/>
    <property type="match status" value="1"/>
</dbReference>
<dbReference type="InterPro" id="IPR036390">
    <property type="entry name" value="WH_DNA-bd_sf"/>
</dbReference>
<evidence type="ECO:0000313" key="5">
    <source>
        <dbReference type="EMBL" id="NWF43934.1"/>
    </source>
</evidence>
<dbReference type="Gene3D" id="1.10.10.10">
    <property type="entry name" value="Winged helix-like DNA-binding domain superfamily/Winged helix DNA-binding domain"/>
    <property type="match status" value="1"/>
</dbReference>
<dbReference type="InterPro" id="IPR002577">
    <property type="entry name" value="HTH_HxlR"/>
</dbReference>
<dbReference type="RefSeq" id="WP_177132548.1">
    <property type="nucleotide sequence ID" value="NZ_VYGV01000001.1"/>
</dbReference>
<feature type="domain" description="HTH hxlR-type" evidence="4">
    <location>
        <begin position="29"/>
        <end position="127"/>
    </location>
</feature>
<evidence type="ECO:0000256" key="1">
    <source>
        <dbReference type="ARBA" id="ARBA00023015"/>
    </source>
</evidence>
<evidence type="ECO:0000256" key="2">
    <source>
        <dbReference type="ARBA" id="ARBA00023125"/>
    </source>
</evidence>
<organism evidence="5 6">
    <name type="scientific">Hydrogenophaga aromaticivorans</name>
    <dbReference type="NCBI Taxonomy" id="2610898"/>
    <lineage>
        <taxon>Bacteria</taxon>
        <taxon>Pseudomonadati</taxon>
        <taxon>Pseudomonadota</taxon>
        <taxon>Betaproteobacteria</taxon>
        <taxon>Burkholderiales</taxon>
        <taxon>Comamonadaceae</taxon>
        <taxon>Hydrogenophaga</taxon>
    </lineage>
</organism>
<evidence type="ECO:0000256" key="3">
    <source>
        <dbReference type="ARBA" id="ARBA00023163"/>
    </source>
</evidence>
<accession>A0A7Y8KVD9</accession>
<comment type="caution">
    <text evidence="5">The sequence shown here is derived from an EMBL/GenBank/DDBJ whole genome shotgun (WGS) entry which is preliminary data.</text>
</comment>
<dbReference type="PROSITE" id="PS51118">
    <property type="entry name" value="HTH_HXLR"/>
    <property type="match status" value="1"/>
</dbReference>
<proteinExistence type="predicted"/>
<dbReference type="PANTHER" id="PTHR33204">
    <property type="entry name" value="TRANSCRIPTIONAL REGULATOR, MARR FAMILY"/>
    <property type="match status" value="1"/>
</dbReference>
<dbReference type="InterPro" id="IPR036388">
    <property type="entry name" value="WH-like_DNA-bd_sf"/>
</dbReference>
<name>A0A7Y8KVD9_9BURK</name>
<evidence type="ECO:0000259" key="4">
    <source>
        <dbReference type="PROSITE" id="PS51118"/>
    </source>
</evidence>
<gene>
    <name evidence="5" type="ORF">F3K02_01525</name>
</gene>
<dbReference type="EMBL" id="VYGV01000001">
    <property type="protein sequence ID" value="NWF43934.1"/>
    <property type="molecule type" value="Genomic_DNA"/>
</dbReference>
<protein>
    <submittedName>
        <fullName evidence="5">Helix-turn-helix transcriptional regulator</fullName>
    </submittedName>
</protein>
<dbReference type="Pfam" id="PF01638">
    <property type="entry name" value="HxlR"/>
    <property type="match status" value="1"/>
</dbReference>